<evidence type="ECO:0000256" key="5">
    <source>
        <dbReference type="ARBA" id="ARBA00022989"/>
    </source>
</evidence>
<name>A0A0X3U6D3_9RHOB</name>
<dbReference type="InterPro" id="IPR010656">
    <property type="entry name" value="DctM"/>
</dbReference>
<evidence type="ECO:0000256" key="7">
    <source>
        <dbReference type="RuleBase" id="RU369079"/>
    </source>
</evidence>
<proteinExistence type="inferred from homology"/>
<organism evidence="9 10">
    <name type="scientific">Ruegeria profundi</name>
    <dbReference type="NCBI Taxonomy" id="1685378"/>
    <lineage>
        <taxon>Bacteria</taxon>
        <taxon>Pseudomonadati</taxon>
        <taxon>Pseudomonadota</taxon>
        <taxon>Alphaproteobacteria</taxon>
        <taxon>Rhodobacterales</taxon>
        <taxon>Roseobacteraceae</taxon>
        <taxon>Ruegeria</taxon>
    </lineage>
</organism>
<protein>
    <recommendedName>
        <fullName evidence="7">TRAP transporter large permease protein</fullName>
    </recommendedName>
</protein>
<dbReference type="RefSeq" id="WP_068333251.1">
    <property type="nucleotide sequence ID" value="NZ_LQBP01000002.1"/>
</dbReference>
<keyword evidence="5 7" id="KW-1133">Transmembrane helix</keyword>
<comment type="caution">
    <text evidence="9">The sequence shown here is derived from an EMBL/GenBank/DDBJ whole genome shotgun (WGS) entry which is preliminary data.</text>
</comment>
<dbReference type="NCBIfam" id="TIGR00786">
    <property type="entry name" value="dctM"/>
    <property type="match status" value="1"/>
</dbReference>
<evidence type="ECO:0000256" key="2">
    <source>
        <dbReference type="ARBA" id="ARBA00022475"/>
    </source>
</evidence>
<feature type="transmembrane region" description="Helical" evidence="7">
    <location>
        <begin position="175"/>
        <end position="200"/>
    </location>
</feature>
<dbReference type="STRING" id="1685378.AVO44_04595"/>
<feature type="transmembrane region" description="Helical" evidence="7">
    <location>
        <begin position="61"/>
        <end position="78"/>
    </location>
</feature>
<dbReference type="Proteomes" id="UP000053690">
    <property type="component" value="Unassembled WGS sequence"/>
</dbReference>
<feature type="domain" description="TRAP C4-dicarboxylate transport system permease DctM subunit" evidence="8">
    <location>
        <begin position="15"/>
        <end position="422"/>
    </location>
</feature>
<keyword evidence="2" id="KW-1003">Cell membrane</keyword>
<dbReference type="GO" id="GO:0005886">
    <property type="term" value="C:plasma membrane"/>
    <property type="evidence" value="ECO:0007669"/>
    <property type="project" value="UniProtKB-SubCell"/>
</dbReference>
<evidence type="ECO:0000256" key="3">
    <source>
        <dbReference type="ARBA" id="ARBA00022519"/>
    </source>
</evidence>
<feature type="transmembrane region" description="Helical" evidence="7">
    <location>
        <begin position="143"/>
        <end position="169"/>
    </location>
</feature>
<reference evidence="10" key="1">
    <citation type="submission" date="2015-12" db="EMBL/GenBank/DDBJ databases">
        <authorList>
            <person name="Zhang G."/>
            <person name="Stingl U."/>
        </authorList>
    </citation>
    <scope>NUCLEOTIDE SEQUENCE [LARGE SCALE GENOMIC DNA]</scope>
    <source>
        <strain evidence="10">ZGT108</strain>
    </source>
</reference>
<dbReference type="AlphaFoldDB" id="A0A0X3U6D3"/>
<keyword evidence="3 7" id="KW-0997">Cell inner membrane</keyword>
<dbReference type="Pfam" id="PF06808">
    <property type="entry name" value="DctM"/>
    <property type="match status" value="1"/>
</dbReference>
<comment type="function">
    <text evidence="7">Part of the tripartite ATP-independent periplasmic (TRAP) transport system.</text>
</comment>
<dbReference type="GO" id="GO:0022857">
    <property type="term" value="F:transmembrane transporter activity"/>
    <property type="evidence" value="ECO:0007669"/>
    <property type="project" value="UniProtKB-UniRule"/>
</dbReference>
<comment type="similarity">
    <text evidence="7">Belongs to the TRAP transporter large permease family.</text>
</comment>
<accession>A0A0X3U6D3</accession>
<dbReference type="PANTHER" id="PTHR33362">
    <property type="entry name" value="SIALIC ACID TRAP TRANSPORTER PERMEASE PROTEIN SIAT-RELATED"/>
    <property type="match status" value="1"/>
</dbReference>
<feature type="transmembrane region" description="Helical" evidence="7">
    <location>
        <begin position="279"/>
        <end position="303"/>
    </location>
</feature>
<evidence type="ECO:0000259" key="8">
    <source>
        <dbReference type="Pfam" id="PF06808"/>
    </source>
</evidence>
<dbReference type="InterPro" id="IPR004681">
    <property type="entry name" value="TRAP_DctM"/>
</dbReference>
<comment type="subunit">
    <text evidence="7">The complex comprises the extracytoplasmic solute receptor protein and the two transmembrane proteins.</text>
</comment>
<keyword evidence="6 7" id="KW-0472">Membrane</keyword>
<feature type="transmembrane region" description="Helical" evidence="7">
    <location>
        <begin position="315"/>
        <end position="332"/>
    </location>
</feature>
<evidence type="ECO:0000256" key="6">
    <source>
        <dbReference type="ARBA" id="ARBA00023136"/>
    </source>
</evidence>
<feature type="transmembrane region" description="Helical" evidence="7">
    <location>
        <begin position="364"/>
        <end position="387"/>
    </location>
</feature>
<keyword evidence="10" id="KW-1185">Reference proteome</keyword>
<evidence type="ECO:0000313" key="10">
    <source>
        <dbReference type="Proteomes" id="UP000053690"/>
    </source>
</evidence>
<dbReference type="PANTHER" id="PTHR33362:SF2">
    <property type="entry name" value="TRAP TRANSPORTER LARGE PERMEASE PROTEIN"/>
    <property type="match status" value="1"/>
</dbReference>
<evidence type="ECO:0000256" key="4">
    <source>
        <dbReference type="ARBA" id="ARBA00022692"/>
    </source>
</evidence>
<evidence type="ECO:0000256" key="1">
    <source>
        <dbReference type="ARBA" id="ARBA00004429"/>
    </source>
</evidence>
<feature type="transmembrane region" description="Helical" evidence="7">
    <location>
        <begin position="12"/>
        <end position="41"/>
    </location>
</feature>
<keyword evidence="7" id="KW-0813">Transport</keyword>
<dbReference type="OrthoDB" id="9790209at2"/>
<keyword evidence="4 7" id="KW-0812">Transmembrane</keyword>
<dbReference type="EMBL" id="LQBP01000002">
    <property type="protein sequence ID" value="KUJ81150.1"/>
    <property type="molecule type" value="Genomic_DNA"/>
</dbReference>
<feature type="transmembrane region" description="Helical" evidence="7">
    <location>
        <begin position="399"/>
        <end position="419"/>
    </location>
</feature>
<gene>
    <name evidence="9" type="ORF">AVO44_04595</name>
</gene>
<evidence type="ECO:0000313" key="9">
    <source>
        <dbReference type="EMBL" id="KUJ81150.1"/>
    </source>
</evidence>
<feature type="transmembrane region" description="Helical" evidence="7">
    <location>
        <begin position="221"/>
        <end position="242"/>
    </location>
</feature>
<sequence length="438" mass="46488">MLGPDFYFIFPWLLFGLLFLYITLGIPIAFSLVLAAMSMVFLDDRVTAWVVFQRMYNGMDSFVLLAVPIFLLAGNLINKAEVTDKLIRFALNIFGRFKGALANVNVAVSIMFAGVSGSSTADSAGVGAILIPSMKREGYPTPFAVAVTAASSVIGIIIPPSINMIVWGALTNTSIGGLFLAGIVPGLLLGLSQFAVNYWFVGKYDVPVHEPAPMREVLSSARDGLLAAAIPVIIIGGIRIGIFTPTEAAVIAVLYALFLGFVVYRTLNGRKVLEASSATVRLASLSLFSLVGASVFGYLISFYQIPPMLMGGIEIGNPTVLLIVMALVMLLIGTFMDSLPAMAILAPLFLPLALSAGIHPVHFGIVGVMALGFGLITPPYGLCLMIASKIGGIALLKSMGPTLVYLTGMLVVLLAIIVFPEITLGLPRWIAPEMIGLR</sequence>
<comment type="subcellular location">
    <subcellularLocation>
        <location evidence="1 7">Cell inner membrane</location>
        <topology evidence="1 7">Multi-pass membrane protein</topology>
    </subcellularLocation>
</comment>
<feature type="transmembrane region" description="Helical" evidence="7">
    <location>
        <begin position="248"/>
        <end position="267"/>
    </location>
</feature>
<feature type="transmembrane region" description="Helical" evidence="7">
    <location>
        <begin position="339"/>
        <end position="358"/>
    </location>
</feature>
<dbReference type="PIRSF" id="PIRSF006066">
    <property type="entry name" value="HI0050"/>
    <property type="match status" value="1"/>
</dbReference>